<dbReference type="Pfam" id="PF00078">
    <property type="entry name" value="RVT_1"/>
    <property type="match status" value="1"/>
</dbReference>
<dbReference type="InterPro" id="IPR000477">
    <property type="entry name" value="RT_dom"/>
</dbReference>
<sequence>RAWEQYRTRKQEVAALVQLRLHIINRKLMEELKAAGPQAPQRFWRWMKAEMQIQKQIAVKATPEGEAVTGSACIPILEQWWNAMQGTPVATTEVTEGGEGSEPGRRRQEELAADLRAAPTDREWGRAVKRVEARTAPGCDGIPMGLIRVLGPKAQTRVREYVTSVLVDAEIPDDWRRTRIKPLYKGAGDRECLENYRPIAVTPVLYRVATQVAKARLQAWAERTGALGELQNGFRAGRRIEDNLFVLTQRIEIAQQTGNPLFAAFLDISKAYDNVDRDLLWSFLRVFGLEEPSIDLLRALYTDVKARVEWADQETSFLEIPRGLRQGCPLSPLLFMLYVAGVTEQLELSGYGCHFEHLEDGRRVVQCVPALIYADDFAVLAGSPEELQKLLDICSAGMRARGLKFSSSKCAVMSWGEGDQQSDHTWVLQDNPIPKVDSAKYLGVRLSAGANYLGQHEKELRGKAARSKGMLGRRSLWAFNRYEVTRALWKMVAVPALTYGNAVLCLSTGTREFLERQQRAIGRVALGVPKHTAVEGVQGEVGWSMFSAREAAAKATYEDRLMRLPSGNLAHQTLLHMVYAGISTRWTRRTTKLQRRYRLPAVCLTEVTRAPVGNRGKQLRQKVKEAETNEWVALARAKPSLAFYSARKSVIRPEPWYDNSIGSGLLAEARCGALRTRQWRARFTDQCPTACAICGAEEETLEHVILRCSGIIPAPCVTSLPVALGFVGSANTGTAGDGPETTADVGGEESLRVAVECTKRRLEYWWARGAARPGRRKDSPWSEGDKQKNCQQRLPYELLSTLASSLLDGTVCEIVRGLKDIQMMEEKGLYETRKNVIKSQAETKVELQRRQREKKEALLLAGAQSPALIDLAQEKETKALDRMHQEELTRVDMRIINQLDQLVSEQQVVLEKAGVPGFYVTNNPMEITIQQHLLQFVTTVGNSPLFTSPL</sequence>
<evidence type="ECO:0000259" key="2">
    <source>
        <dbReference type="PROSITE" id="PS50878"/>
    </source>
</evidence>
<reference evidence="3" key="1">
    <citation type="journal article" date="2017" name="Front. Cell. Infect. Microbiol.">
        <title>The Distinct Transcriptional Response of the Midgut of Amblyomma sculptum and Amblyomma aureolatum Ticks to Rickettsia rickettsii Correlates to Their Differences in Susceptibility to Infection.</title>
        <authorList>
            <person name="Martins L.A."/>
            <person name="Galletti M.F.B.M."/>
            <person name="Ribeiro J.M."/>
            <person name="Fujita A."/>
            <person name="Costa F.B."/>
            <person name="Labruna M.B."/>
            <person name="Daffre S."/>
            <person name="Fogaca A.C."/>
        </authorList>
    </citation>
    <scope>NUCLEOTIDE SEQUENCE</scope>
</reference>
<dbReference type="InterPro" id="IPR043502">
    <property type="entry name" value="DNA/RNA_pol_sf"/>
</dbReference>
<evidence type="ECO:0000256" key="1">
    <source>
        <dbReference type="ARBA" id="ARBA00005939"/>
    </source>
</evidence>
<dbReference type="Pfam" id="PF07324">
    <property type="entry name" value="DGCR6"/>
    <property type="match status" value="1"/>
</dbReference>
<dbReference type="PROSITE" id="PS50878">
    <property type="entry name" value="RT_POL"/>
    <property type="match status" value="1"/>
</dbReference>
<accession>A0A1E1X2K0</accession>
<dbReference type="AlphaFoldDB" id="A0A1E1X2K0"/>
<feature type="domain" description="Reverse transcriptase" evidence="2">
    <location>
        <begin position="164"/>
        <end position="446"/>
    </location>
</feature>
<dbReference type="SUPFAM" id="SSF56672">
    <property type="entry name" value="DNA/RNA polymerases"/>
    <property type="match status" value="1"/>
</dbReference>
<dbReference type="GO" id="GO:0071897">
    <property type="term" value="P:DNA biosynthetic process"/>
    <property type="evidence" value="ECO:0007669"/>
    <property type="project" value="UniProtKB-ARBA"/>
</dbReference>
<dbReference type="PANTHER" id="PTHR19446">
    <property type="entry name" value="REVERSE TRANSCRIPTASES"/>
    <property type="match status" value="1"/>
</dbReference>
<organism evidence="3">
    <name type="scientific">Amblyomma aureolatum</name>
    <dbReference type="NCBI Taxonomy" id="187763"/>
    <lineage>
        <taxon>Eukaryota</taxon>
        <taxon>Metazoa</taxon>
        <taxon>Ecdysozoa</taxon>
        <taxon>Arthropoda</taxon>
        <taxon>Chelicerata</taxon>
        <taxon>Arachnida</taxon>
        <taxon>Acari</taxon>
        <taxon>Parasitiformes</taxon>
        <taxon>Ixodida</taxon>
        <taxon>Ixodoidea</taxon>
        <taxon>Ixodidae</taxon>
        <taxon>Amblyomminae</taxon>
        <taxon>Amblyomma</taxon>
    </lineage>
</organism>
<dbReference type="InterPro" id="IPR010849">
    <property type="entry name" value="Gonadal"/>
</dbReference>
<feature type="non-terminal residue" evidence="3">
    <location>
        <position position="1"/>
    </location>
</feature>
<proteinExistence type="evidence at transcript level"/>
<name>A0A1E1X2K0_9ACAR</name>
<protein>
    <submittedName>
        <fullName evidence="3">Putative tick transposon</fullName>
    </submittedName>
</protein>
<dbReference type="EMBL" id="GFAC01005688">
    <property type="protein sequence ID" value="JAT93500.1"/>
    <property type="molecule type" value="mRNA"/>
</dbReference>
<evidence type="ECO:0000313" key="3">
    <source>
        <dbReference type="EMBL" id="JAT93500.1"/>
    </source>
</evidence>
<dbReference type="CDD" id="cd01650">
    <property type="entry name" value="RT_nLTR_like"/>
    <property type="match status" value="1"/>
</dbReference>
<comment type="similarity">
    <text evidence="1">Belongs to the gonadal family.</text>
</comment>